<keyword evidence="2" id="KW-0288">FMN</keyword>
<dbReference type="Gene3D" id="3.40.50.360">
    <property type="match status" value="1"/>
</dbReference>
<feature type="domain" description="NADPH-dependent FMN reductase-like" evidence="3">
    <location>
        <begin position="4"/>
        <end position="121"/>
    </location>
</feature>
<dbReference type="PANTHER" id="PTHR43278">
    <property type="entry name" value="NAD(P)H-DEPENDENT FMN-CONTAINING OXIDOREDUCTASE YWQN-RELATED"/>
    <property type="match status" value="1"/>
</dbReference>
<dbReference type="Pfam" id="PF03358">
    <property type="entry name" value="FMN_red"/>
    <property type="match status" value="1"/>
</dbReference>
<evidence type="ECO:0000313" key="5">
    <source>
        <dbReference type="Proteomes" id="UP000095512"/>
    </source>
</evidence>
<gene>
    <name evidence="4" type="primary">ywqN</name>
    <name evidence="4" type="ORF">ERS852480_03008</name>
</gene>
<dbReference type="EC" id="1.-.-.-" evidence="4"/>
<dbReference type="EMBL" id="CZAB01000028">
    <property type="protein sequence ID" value="CUP28850.1"/>
    <property type="molecule type" value="Genomic_DNA"/>
</dbReference>
<keyword evidence="1" id="KW-0285">Flavoprotein</keyword>
<accession>A0A174M491</accession>
<dbReference type="SUPFAM" id="SSF52218">
    <property type="entry name" value="Flavoproteins"/>
    <property type="match status" value="1"/>
</dbReference>
<sequence length="179" mass="19945">MSKNVLVISASPRKGGNSDTLCDEFIRGAQESGNHAEKIFLASKNIEYCIGCGVCNTTHKCVQRDDMAEILDKMVEADVIVLATPVYFYTMDAQMKTLIDRTVPRYTEIQNKDFYFIVAAADTERKMMERTIEGFRGFTQDCLTGAREKGIIYGTGAWQAGEIKGTPAVKQAYEMGRNV</sequence>
<evidence type="ECO:0000256" key="2">
    <source>
        <dbReference type="ARBA" id="ARBA00022643"/>
    </source>
</evidence>
<dbReference type="InterPro" id="IPR051796">
    <property type="entry name" value="ISF_SsuE-like"/>
</dbReference>
<dbReference type="InterPro" id="IPR029039">
    <property type="entry name" value="Flavoprotein-like_sf"/>
</dbReference>
<organism evidence="4 5">
    <name type="scientific">Enterocloster clostridioformis</name>
    <dbReference type="NCBI Taxonomy" id="1531"/>
    <lineage>
        <taxon>Bacteria</taxon>
        <taxon>Bacillati</taxon>
        <taxon>Bacillota</taxon>
        <taxon>Clostridia</taxon>
        <taxon>Lachnospirales</taxon>
        <taxon>Lachnospiraceae</taxon>
        <taxon>Enterocloster</taxon>
    </lineage>
</organism>
<dbReference type="RefSeq" id="WP_057572149.1">
    <property type="nucleotide sequence ID" value="NZ_CATYWZ010000135.1"/>
</dbReference>
<keyword evidence="4" id="KW-0560">Oxidoreductase</keyword>
<dbReference type="Proteomes" id="UP000095512">
    <property type="component" value="Unassembled WGS sequence"/>
</dbReference>
<dbReference type="AlphaFoldDB" id="A0A174M491"/>
<evidence type="ECO:0000313" key="4">
    <source>
        <dbReference type="EMBL" id="CUP28850.1"/>
    </source>
</evidence>
<dbReference type="InterPro" id="IPR005025">
    <property type="entry name" value="FMN_Rdtase-like_dom"/>
</dbReference>
<dbReference type="GO" id="GO:0016491">
    <property type="term" value="F:oxidoreductase activity"/>
    <property type="evidence" value="ECO:0007669"/>
    <property type="project" value="UniProtKB-KW"/>
</dbReference>
<reference evidence="4 5" key="1">
    <citation type="submission" date="2015-09" db="EMBL/GenBank/DDBJ databases">
        <authorList>
            <consortium name="Pathogen Informatics"/>
        </authorList>
    </citation>
    <scope>NUCLEOTIDE SEQUENCE [LARGE SCALE GENOMIC DNA]</scope>
    <source>
        <strain evidence="4 5">2789STDY5834865</strain>
    </source>
</reference>
<protein>
    <submittedName>
        <fullName evidence="4">NADPH-dependent FMN reductase</fullName>
        <ecNumber evidence="4">1.-.-.-</ecNumber>
    </submittedName>
</protein>
<proteinExistence type="predicted"/>
<evidence type="ECO:0000256" key="1">
    <source>
        <dbReference type="ARBA" id="ARBA00022630"/>
    </source>
</evidence>
<name>A0A174M491_9FIRM</name>
<evidence type="ECO:0000259" key="3">
    <source>
        <dbReference type="Pfam" id="PF03358"/>
    </source>
</evidence>
<dbReference type="PANTHER" id="PTHR43278:SF4">
    <property type="entry name" value="NAD(P)H-DEPENDENT FMN-CONTAINING OXIDOREDUCTASE YWQN-RELATED"/>
    <property type="match status" value="1"/>
</dbReference>